<dbReference type="OrthoDB" id="4133832at2759"/>
<dbReference type="PANTHER" id="PTHR42085">
    <property type="entry name" value="F-BOX DOMAIN-CONTAINING PROTEIN"/>
    <property type="match status" value="1"/>
</dbReference>
<dbReference type="AlphaFoldDB" id="A0A6A5W088"/>
<keyword evidence="2" id="KW-1185">Reference proteome</keyword>
<sequence length="167" mass="19026">MASDQLLDRKVFRFTSLPRELRNRIYGYVCPDLQAPVRINRKDQLSDDPGDLSPDQGHLALTRVNRQIRAELHSMYMRHVLVKWHEATAFVETFVPSNPTSFPVSPKNLVIEVGVAHDSPITLDIIFPASRMCHNGGGNIRVHFQVRRSSIPWCTKRNASVKRSTIP</sequence>
<proteinExistence type="predicted"/>
<dbReference type="PANTHER" id="PTHR42085:SF1">
    <property type="entry name" value="F-BOX DOMAIN-CONTAINING PROTEIN"/>
    <property type="match status" value="1"/>
</dbReference>
<gene>
    <name evidence="1" type="ORF">BU23DRAFT_9709</name>
</gene>
<evidence type="ECO:0000313" key="2">
    <source>
        <dbReference type="Proteomes" id="UP000800036"/>
    </source>
</evidence>
<accession>A0A6A5W088</accession>
<evidence type="ECO:0008006" key="3">
    <source>
        <dbReference type="Google" id="ProtNLM"/>
    </source>
</evidence>
<dbReference type="InterPro" id="IPR038883">
    <property type="entry name" value="AN11006-like"/>
</dbReference>
<organism evidence="1 2">
    <name type="scientific">Bimuria novae-zelandiae CBS 107.79</name>
    <dbReference type="NCBI Taxonomy" id="1447943"/>
    <lineage>
        <taxon>Eukaryota</taxon>
        <taxon>Fungi</taxon>
        <taxon>Dikarya</taxon>
        <taxon>Ascomycota</taxon>
        <taxon>Pezizomycotina</taxon>
        <taxon>Dothideomycetes</taxon>
        <taxon>Pleosporomycetidae</taxon>
        <taxon>Pleosporales</taxon>
        <taxon>Massarineae</taxon>
        <taxon>Didymosphaeriaceae</taxon>
        <taxon>Bimuria</taxon>
    </lineage>
</organism>
<reference evidence="1" key="1">
    <citation type="journal article" date="2020" name="Stud. Mycol.">
        <title>101 Dothideomycetes genomes: a test case for predicting lifestyles and emergence of pathogens.</title>
        <authorList>
            <person name="Haridas S."/>
            <person name="Albert R."/>
            <person name="Binder M."/>
            <person name="Bloem J."/>
            <person name="Labutti K."/>
            <person name="Salamov A."/>
            <person name="Andreopoulos B."/>
            <person name="Baker S."/>
            <person name="Barry K."/>
            <person name="Bills G."/>
            <person name="Bluhm B."/>
            <person name="Cannon C."/>
            <person name="Castanera R."/>
            <person name="Culley D."/>
            <person name="Daum C."/>
            <person name="Ezra D."/>
            <person name="Gonzalez J."/>
            <person name="Henrissat B."/>
            <person name="Kuo A."/>
            <person name="Liang C."/>
            <person name="Lipzen A."/>
            <person name="Lutzoni F."/>
            <person name="Magnuson J."/>
            <person name="Mondo S."/>
            <person name="Nolan M."/>
            <person name="Ohm R."/>
            <person name="Pangilinan J."/>
            <person name="Park H.-J."/>
            <person name="Ramirez L."/>
            <person name="Alfaro M."/>
            <person name="Sun H."/>
            <person name="Tritt A."/>
            <person name="Yoshinaga Y."/>
            <person name="Zwiers L.-H."/>
            <person name="Turgeon B."/>
            <person name="Goodwin S."/>
            <person name="Spatafora J."/>
            <person name="Crous P."/>
            <person name="Grigoriev I."/>
        </authorList>
    </citation>
    <scope>NUCLEOTIDE SEQUENCE</scope>
    <source>
        <strain evidence="1">CBS 107.79</strain>
    </source>
</reference>
<dbReference type="EMBL" id="ML976656">
    <property type="protein sequence ID" value="KAF1980496.1"/>
    <property type="molecule type" value="Genomic_DNA"/>
</dbReference>
<name>A0A6A5W088_9PLEO</name>
<dbReference type="Proteomes" id="UP000800036">
    <property type="component" value="Unassembled WGS sequence"/>
</dbReference>
<evidence type="ECO:0000313" key="1">
    <source>
        <dbReference type="EMBL" id="KAF1980496.1"/>
    </source>
</evidence>
<protein>
    <recommendedName>
        <fullName evidence="3">F-box domain-containing protein</fullName>
    </recommendedName>
</protein>